<comment type="caution">
    <text evidence="1">The sequence shown here is derived from an EMBL/GenBank/DDBJ whole genome shotgun (WGS) entry which is preliminary data.</text>
</comment>
<name>A0ACA9RXR8_9GLOM</name>
<feature type="non-terminal residue" evidence="1">
    <location>
        <position position="1"/>
    </location>
</feature>
<gene>
    <name evidence="1" type="ORF">RPERSI_LOCUS24018</name>
</gene>
<evidence type="ECO:0000313" key="2">
    <source>
        <dbReference type="Proteomes" id="UP000789920"/>
    </source>
</evidence>
<dbReference type="Proteomes" id="UP000789920">
    <property type="component" value="Unassembled WGS sequence"/>
</dbReference>
<evidence type="ECO:0000313" key="1">
    <source>
        <dbReference type="EMBL" id="CAG8814571.1"/>
    </source>
</evidence>
<accession>A0ACA9RXR8</accession>
<organism evidence="1 2">
    <name type="scientific">Racocetra persica</name>
    <dbReference type="NCBI Taxonomy" id="160502"/>
    <lineage>
        <taxon>Eukaryota</taxon>
        <taxon>Fungi</taxon>
        <taxon>Fungi incertae sedis</taxon>
        <taxon>Mucoromycota</taxon>
        <taxon>Glomeromycotina</taxon>
        <taxon>Glomeromycetes</taxon>
        <taxon>Diversisporales</taxon>
        <taxon>Gigasporaceae</taxon>
        <taxon>Racocetra</taxon>
    </lineage>
</organism>
<proteinExistence type="predicted"/>
<protein>
    <submittedName>
        <fullName evidence="1">28170_t:CDS:1</fullName>
    </submittedName>
</protein>
<keyword evidence="2" id="KW-1185">Reference proteome</keyword>
<reference evidence="1" key="1">
    <citation type="submission" date="2021-06" db="EMBL/GenBank/DDBJ databases">
        <authorList>
            <person name="Kallberg Y."/>
            <person name="Tangrot J."/>
            <person name="Rosling A."/>
        </authorList>
    </citation>
    <scope>NUCLEOTIDE SEQUENCE</scope>
    <source>
        <strain evidence="1">MA461A</strain>
    </source>
</reference>
<sequence length="81" mass="9404">NDELEDIYKVEYLPPVSTTDIALVATFLDPRFKHFNWATTVERNKAQKLVEDLYDELRVNLSIPDDIEEGLVDKSYKDDDA</sequence>
<dbReference type="EMBL" id="CAJVQC010076277">
    <property type="protein sequence ID" value="CAG8814571.1"/>
    <property type="molecule type" value="Genomic_DNA"/>
</dbReference>